<feature type="coiled-coil region" evidence="1">
    <location>
        <begin position="83"/>
        <end position="131"/>
    </location>
</feature>
<keyword evidence="4" id="KW-1185">Reference proteome</keyword>
<reference evidence="3" key="1">
    <citation type="submission" date="2022-04" db="EMBL/GenBank/DDBJ databases">
        <authorList>
            <person name="Criscuolo A."/>
        </authorList>
    </citation>
    <scope>NUCLEOTIDE SEQUENCE</scope>
    <source>
        <strain evidence="3">CIP111895</strain>
    </source>
</reference>
<evidence type="ECO:0000313" key="3">
    <source>
        <dbReference type="EMBL" id="CAH2712884.1"/>
    </source>
</evidence>
<sequence length="284" mass="31335">MEEKRRGKLGSILFWGISLLITVLLILFLLNFVGFPVWKTFQDWGNKIPVVNHIIPDSNSTEAKKPADSYDWKDKYVKNQSVLKEMDQQISELNKQLKSDQNDLKVLKKNNEELQKQLENKQGQVVQEQIKKVAGIYANIPASKAAAIIASMSLEEASLTLSQLDIELQGSILGSMKDVKKAAQISMLLKEIAGLNETNQNVLAQQVHDLALKHENPTETLAETVAGMPPTQSAGLIQSMMGTNSQVAMNLLKNINTTSRSQILTEIAKSDAKLAATIAANLNN</sequence>
<keyword evidence="1" id="KW-0175">Coiled coil</keyword>
<organism evidence="3 4">
    <name type="scientific">Neobacillus rhizosphaerae</name>
    <dbReference type="NCBI Taxonomy" id="2880965"/>
    <lineage>
        <taxon>Bacteria</taxon>
        <taxon>Bacillati</taxon>
        <taxon>Bacillota</taxon>
        <taxon>Bacilli</taxon>
        <taxon>Bacillales</taxon>
        <taxon>Bacillaceae</taxon>
        <taxon>Neobacillus</taxon>
    </lineage>
</organism>
<evidence type="ECO:0000313" key="4">
    <source>
        <dbReference type="Proteomes" id="UP000838308"/>
    </source>
</evidence>
<dbReference type="Proteomes" id="UP000838308">
    <property type="component" value="Unassembled WGS sequence"/>
</dbReference>
<protein>
    <recommendedName>
        <fullName evidence="5">Magnesium transporter MgtE intracellular domain-containing protein</fullName>
    </recommendedName>
</protein>
<evidence type="ECO:0008006" key="5">
    <source>
        <dbReference type="Google" id="ProtNLM"/>
    </source>
</evidence>
<gene>
    <name evidence="3" type="ORF">BACCIP111895_00017</name>
</gene>
<accession>A0ABM9EJY3</accession>
<comment type="caution">
    <text evidence="3">The sequence shown here is derived from an EMBL/GenBank/DDBJ whole genome shotgun (WGS) entry which is preliminary data.</text>
</comment>
<name>A0ABM9EJY3_9BACI</name>
<proteinExistence type="predicted"/>
<keyword evidence="2" id="KW-1133">Transmembrane helix</keyword>
<feature type="transmembrane region" description="Helical" evidence="2">
    <location>
        <begin position="12"/>
        <end position="38"/>
    </location>
</feature>
<evidence type="ECO:0000256" key="1">
    <source>
        <dbReference type="SAM" id="Coils"/>
    </source>
</evidence>
<dbReference type="RefSeq" id="WP_248733255.1">
    <property type="nucleotide sequence ID" value="NZ_CALBWS010000001.1"/>
</dbReference>
<keyword evidence="2" id="KW-0812">Transmembrane</keyword>
<keyword evidence="2" id="KW-0472">Membrane</keyword>
<dbReference type="EMBL" id="CALBWS010000001">
    <property type="protein sequence ID" value="CAH2712884.1"/>
    <property type="molecule type" value="Genomic_DNA"/>
</dbReference>
<evidence type="ECO:0000256" key="2">
    <source>
        <dbReference type="SAM" id="Phobius"/>
    </source>
</evidence>